<dbReference type="Proteomes" id="UP000246569">
    <property type="component" value="Unassembled WGS sequence"/>
</dbReference>
<dbReference type="EMBL" id="QGTJ01000006">
    <property type="protein sequence ID" value="PWV60994.1"/>
    <property type="molecule type" value="Genomic_DNA"/>
</dbReference>
<name>A0A317MTN1_9GAMM</name>
<evidence type="ECO:0000313" key="2">
    <source>
        <dbReference type="Proteomes" id="UP000246569"/>
    </source>
</evidence>
<sequence>MRQRLEMLAHYRASCGEFCVRTEHRNIETSTRPRRLNFAEPQPAETRSLPGTLVLALTTAYTLLADWQECNDPQVATLGSWQRYLALPRRTATEKYMAEVFRILRVFRCAAIQRNGHIEIREDGLIRARCDYERCALNLLTTQTGLELLLSCVAYYLESFDQPFPEAYVESMIGQYYADIVGEIRAFADNDRILFQFRQKRWFNRHVRLDCANPQLRRDGEGEGERYFVEAGKYGADAARYPIDFYITHNDKLYIVPAEALRDGAIRTAELPVWCARTVDGQTLPDAFRLRFACEKNIVGLPMT</sequence>
<accession>A0A317MTN1</accession>
<protein>
    <submittedName>
        <fullName evidence="1">Uncharacterized protein</fullName>
    </submittedName>
</protein>
<dbReference type="RefSeq" id="WP_110018678.1">
    <property type="nucleotide sequence ID" value="NZ_QGTJ01000006.1"/>
</dbReference>
<reference evidence="1 2" key="1">
    <citation type="submission" date="2018-05" db="EMBL/GenBank/DDBJ databases">
        <title>Genomic Encyclopedia of Type Strains, Phase IV (KMG-IV): sequencing the most valuable type-strain genomes for metagenomic binning, comparative biology and taxonomic classification.</title>
        <authorList>
            <person name="Goeker M."/>
        </authorList>
    </citation>
    <scope>NUCLEOTIDE SEQUENCE [LARGE SCALE GENOMIC DNA]</scope>
    <source>
        <strain evidence="1 2">DSM 23606</strain>
    </source>
</reference>
<proteinExistence type="predicted"/>
<dbReference type="AlphaFoldDB" id="A0A317MTN1"/>
<comment type="caution">
    <text evidence="1">The sequence shown here is derived from an EMBL/GenBank/DDBJ whole genome shotgun (WGS) entry which is preliminary data.</text>
</comment>
<organism evidence="1 2">
    <name type="scientific">Plasticicumulans acidivorans</name>
    <dbReference type="NCBI Taxonomy" id="886464"/>
    <lineage>
        <taxon>Bacteria</taxon>
        <taxon>Pseudomonadati</taxon>
        <taxon>Pseudomonadota</taxon>
        <taxon>Gammaproteobacteria</taxon>
        <taxon>Candidatus Competibacteraceae</taxon>
        <taxon>Plasticicumulans</taxon>
    </lineage>
</organism>
<evidence type="ECO:0000313" key="1">
    <source>
        <dbReference type="EMBL" id="PWV60994.1"/>
    </source>
</evidence>
<dbReference type="OrthoDB" id="7335556at2"/>
<keyword evidence="2" id="KW-1185">Reference proteome</keyword>
<gene>
    <name evidence="1" type="ORF">C7443_1068</name>
</gene>